<sequence length="1597" mass="172561">MSSVPPMSLPEPPIHSASPFSFRPPLPQSNRFLNPSDQNKAARRASRNFEDDLLNNSTIHLKSGEVDESKLGVFTPPFVRSFSDPSDDDSDVSPSMSRNRQPPNRTLQPPTPKVVPPTPDANSPTGRPVLFNDEEERDADNKRRSLLRSPGTSSSPDLATLVRKARERGGVVGSRATEENKKSIPQVTINESSPSSARATTGNPSYLSPAPSGSRLRVTSSTSSFSIVGPPETPIRNMPKNQSFASRKIVKQQPSPLTSSVSNASQLSLLYQFGKDSGKSSMRSKTGAFFNKFIPQSSTRDKRRANSLTAPNSLPPPPSPRPPMPKLPNSHQSSSSTPQPNDIFSPSSTNAPLSPASNGKPLPVHSPVSPNPEAETRPASSLDHAPVPSKGPRSKAVDDIANAALKANRRRSMSVGDADMAKLMTSRDVPRKSGESSTAPLRDWDLAMKDVIGGDDFSGAFKGLTSPFTPPRRPSLEQARQGFHFQLSKSGECIKDSSTMSNENPPREGGLSALDSETLRFVSRPEGLPVPETPERASSKPLPSPIECVTSDDIFLAPATPSPVTSGDAASILDTTSTHATTPTSSSSHVPPTNEPRTPVGERPLVLSPRGSSLRLPHRSPNPFTIATSSANGSSSSSGGSPSHIPRVNTLRSYHRQSLTRSPPAPTISAFTPTPSNNTTSAINSGALPATLVRPSLDVAREIRRGSREFRSSRVQPRANASASEPALVSEKPSVGEDGLLTSGVGGRDPYRTVRLVPSANSVLGMTERQSSTYSQPGSSSALSMASTTDLTSSRHPSSTRMVIEAEDVDGRAKEFAAKCWTEDESFLPLDKIAEWLGGVDPVKRQALKYYMDYFDFTGLRLDNAFRHLCGKLYVRGETQQVDRILETFSARFWECNPSAIYHSPDVVHAISYSLLLLNTDLHVADISTRMSRSQFVRNTFAVIQPQVKASGSERPLSLNPLDSTGSAIDDDDDGTAEGVAQDQGSSTVAALNTTPNRHPPKKRSESLTSWKNSTNTSQSVVQLGGAVSDSPEASRVSINLPAGGFFDSPARRGSRDTSAPLLGGKSWEYEMDNLLKEMYASVKNQQILQPLSGASSSSLSPGSPMMRSRSQRGYSNQPDRINNLKRGSIRGLQSLLGTQSPYGSNSSSSVDGRISPSPSFATSIGEGVSVTSSTLFAPTLGFASNLSHSIIKEGQEDDARSFNSVGSHSTNVSISDEELALLGPPWAKEGMLCRKQYWESSKRRAKSKTWMDVFVVIQKGELSMFTFGTGGTAVARGGVGGGNWLANANLVGQFSLAHSLAHALPPPGYNRQRPHCFVLTLSTGAVFFFQAGTEDLVNEWVSTCNYWAARQSREPLSGGVSNMEYGWSRLSDETHDEKEKESGGGRDRDRSDTLSIRSGRSLKFGKIGWSDVPNSMRSGPHGLPADRVYIHDWKPPLPPSVPSTHDEETQLESLQKQVTLLKNELKLHNELRQPMQGLYSARSLNTTKALSNWEQKSQYLLAEIIKYESYVESLRQAMTLRLKRRGEKVLEKALIHTPEDDYPLASPGGSGSGRTPTSGKVFQHEETIHEAEEPSIPGSFSGFTNSLHRRETAGDE</sequence>
<evidence type="ECO:0000259" key="3">
    <source>
        <dbReference type="PROSITE" id="PS50190"/>
    </source>
</evidence>
<feature type="coiled-coil region" evidence="1">
    <location>
        <begin position="1445"/>
        <end position="1472"/>
    </location>
</feature>
<feature type="compositionally biased region" description="Polar residues" evidence="2">
    <location>
        <begin position="713"/>
        <end position="723"/>
    </location>
</feature>
<feature type="region of interest" description="Disordered" evidence="2">
    <location>
        <begin position="289"/>
        <end position="441"/>
    </location>
</feature>
<feature type="region of interest" description="Disordered" evidence="2">
    <location>
        <begin position="704"/>
        <end position="748"/>
    </location>
</feature>
<feature type="compositionally biased region" description="Basic and acidic residues" evidence="2">
    <location>
        <begin position="1372"/>
        <end position="1393"/>
    </location>
</feature>
<dbReference type="InterPro" id="IPR011993">
    <property type="entry name" value="PH-like_dom_sf"/>
</dbReference>
<feature type="compositionally biased region" description="Low complexity" evidence="2">
    <location>
        <begin position="629"/>
        <end position="643"/>
    </location>
</feature>
<feature type="compositionally biased region" description="Low complexity" evidence="2">
    <location>
        <begin position="771"/>
        <end position="781"/>
    </location>
</feature>
<feature type="region of interest" description="Disordered" evidence="2">
    <location>
        <begin position="491"/>
        <end position="545"/>
    </location>
</feature>
<feature type="compositionally biased region" description="Polar residues" evidence="2">
    <location>
        <begin position="782"/>
        <end position="799"/>
    </location>
</feature>
<dbReference type="PANTHER" id="PTHR10663:SF373">
    <property type="entry name" value="PH AND SEC7 DOMAIN-CONTAINING PROTEIN C11E3.11C"/>
    <property type="match status" value="1"/>
</dbReference>
<feature type="compositionally biased region" description="Basic and acidic residues" evidence="2">
    <location>
        <begin position="1563"/>
        <end position="1573"/>
    </location>
</feature>
<feature type="region of interest" description="Disordered" evidence="2">
    <location>
        <begin position="577"/>
        <end position="687"/>
    </location>
</feature>
<dbReference type="Pfam" id="PF01369">
    <property type="entry name" value="Sec7"/>
    <property type="match status" value="1"/>
</dbReference>
<dbReference type="Proteomes" id="UP000886523">
    <property type="component" value="Unassembled WGS sequence"/>
</dbReference>
<dbReference type="GO" id="GO:0032012">
    <property type="term" value="P:regulation of ARF protein signal transduction"/>
    <property type="evidence" value="ECO:0007669"/>
    <property type="project" value="InterPro"/>
</dbReference>
<evidence type="ECO:0000313" key="5">
    <source>
        <dbReference type="Proteomes" id="UP000886523"/>
    </source>
</evidence>
<evidence type="ECO:0000256" key="1">
    <source>
        <dbReference type="SAM" id="Coils"/>
    </source>
</evidence>
<dbReference type="PROSITE" id="PS50190">
    <property type="entry name" value="SEC7"/>
    <property type="match status" value="1"/>
</dbReference>
<dbReference type="InterPro" id="IPR023394">
    <property type="entry name" value="Sec7_C_sf"/>
</dbReference>
<protein>
    <recommendedName>
        <fullName evidence="3">SEC7 domain-containing protein</fullName>
    </recommendedName>
</protein>
<feature type="compositionally biased region" description="Polar residues" evidence="2">
    <location>
        <begin position="183"/>
        <end position="206"/>
    </location>
</feature>
<evidence type="ECO:0000256" key="2">
    <source>
        <dbReference type="SAM" id="MobiDB-lite"/>
    </source>
</evidence>
<dbReference type="InterPro" id="IPR041681">
    <property type="entry name" value="PH_9"/>
</dbReference>
<dbReference type="GO" id="GO:0005085">
    <property type="term" value="F:guanyl-nucleotide exchange factor activity"/>
    <property type="evidence" value="ECO:0007669"/>
    <property type="project" value="InterPro"/>
</dbReference>
<reference evidence="4" key="1">
    <citation type="journal article" date="2020" name="Nat. Commun.">
        <title>Large-scale genome sequencing of mycorrhizal fungi provides insights into the early evolution of symbiotic traits.</title>
        <authorList>
            <person name="Miyauchi S."/>
            <person name="Kiss E."/>
            <person name="Kuo A."/>
            <person name="Drula E."/>
            <person name="Kohler A."/>
            <person name="Sanchez-Garcia M."/>
            <person name="Morin E."/>
            <person name="Andreopoulos B."/>
            <person name="Barry K.W."/>
            <person name="Bonito G."/>
            <person name="Buee M."/>
            <person name="Carver A."/>
            <person name="Chen C."/>
            <person name="Cichocki N."/>
            <person name="Clum A."/>
            <person name="Culley D."/>
            <person name="Crous P.W."/>
            <person name="Fauchery L."/>
            <person name="Girlanda M."/>
            <person name="Hayes R.D."/>
            <person name="Keri Z."/>
            <person name="LaButti K."/>
            <person name="Lipzen A."/>
            <person name="Lombard V."/>
            <person name="Magnuson J."/>
            <person name="Maillard F."/>
            <person name="Murat C."/>
            <person name="Nolan M."/>
            <person name="Ohm R.A."/>
            <person name="Pangilinan J."/>
            <person name="Pereira M.F."/>
            <person name="Perotto S."/>
            <person name="Peter M."/>
            <person name="Pfister S."/>
            <person name="Riley R."/>
            <person name="Sitrit Y."/>
            <person name="Stielow J.B."/>
            <person name="Szollosi G."/>
            <person name="Zifcakova L."/>
            <person name="Stursova M."/>
            <person name="Spatafora J.W."/>
            <person name="Tedersoo L."/>
            <person name="Vaario L.M."/>
            <person name="Yamada A."/>
            <person name="Yan M."/>
            <person name="Wang P."/>
            <person name="Xu J."/>
            <person name="Bruns T."/>
            <person name="Baldrian P."/>
            <person name="Vilgalys R."/>
            <person name="Dunand C."/>
            <person name="Henrissat B."/>
            <person name="Grigoriev I.V."/>
            <person name="Hibbett D."/>
            <person name="Nagy L.G."/>
            <person name="Martin F.M."/>
        </authorList>
    </citation>
    <scope>NUCLEOTIDE SEQUENCE</scope>
    <source>
        <strain evidence="4">UP504</strain>
    </source>
</reference>
<feature type="region of interest" description="Disordered" evidence="2">
    <location>
        <begin position="1136"/>
        <end position="1155"/>
    </location>
</feature>
<feature type="compositionally biased region" description="Polar residues" evidence="2">
    <location>
        <begin position="650"/>
        <end position="661"/>
    </location>
</feature>
<feature type="compositionally biased region" description="Polar residues" evidence="2">
    <location>
        <begin position="331"/>
        <end position="357"/>
    </location>
</feature>
<keyword evidence="5" id="KW-1185">Reference proteome</keyword>
<dbReference type="SMART" id="SM00222">
    <property type="entry name" value="Sec7"/>
    <property type="match status" value="1"/>
</dbReference>
<proteinExistence type="predicted"/>
<accession>A0A9P6B0P3</accession>
<feature type="region of interest" description="Disordered" evidence="2">
    <location>
        <begin position="767"/>
        <end position="799"/>
    </location>
</feature>
<keyword evidence="1" id="KW-0175">Coiled coil</keyword>
<dbReference type="Gene3D" id="2.30.29.30">
    <property type="entry name" value="Pleckstrin-homology domain (PH domain)/Phosphotyrosine-binding domain (PTB)"/>
    <property type="match status" value="1"/>
</dbReference>
<dbReference type="EMBL" id="MU128949">
    <property type="protein sequence ID" value="KAF9515523.1"/>
    <property type="molecule type" value="Genomic_DNA"/>
</dbReference>
<feature type="region of interest" description="Disordered" evidence="2">
    <location>
        <begin position="1540"/>
        <end position="1597"/>
    </location>
</feature>
<dbReference type="SMART" id="SM00233">
    <property type="entry name" value="PH"/>
    <property type="match status" value="1"/>
</dbReference>
<feature type="compositionally biased region" description="Polar residues" evidence="2">
    <location>
        <begin position="99"/>
        <end position="108"/>
    </location>
</feature>
<feature type="compositionally biased region" description="Polar residues" evidence="2">
    <location>
        <begin position="1007"/>
        <end position="1022"/>
    </location>
</feature>
<dbReference type="SUPFAM" id="SSF50729">
    <property type="entry name" value="PH domain-like"/>
    <property type="match status" value="1"/>
</dbReference>
<feature type="region of interest" description="Disordered" evidence="2">
    <location>
        <begin position="1093"/>
        <end position="1125"/>
    </location>
</feature>
<feature type="compositionally biased region" description="Low complexity" evidence="2">
    <location>
        <begin position="1093"/>
        <end position="1114"/>
    </location>
</feature>
<name>A0A9P6B0P3_9AGAM</name>
<feature type="compositionally biased region" description="Polar residues" evidence="2">
    <location>
        <begin position="217"/>
        <end position="226"/>
    </location>
</feature>
<dbReference type="CDD" id="cd00171">
    <property type="entry name" value="Sec7"/>
    <property type="match status" value="1"/>
</dbReference>
<dbReference type="SUPFAM" id="SSF48425">
    <property type="entry name" value="Sec7 domain"/>
    <property type="match status" value="1"/>
</dbReference>
<dbReference type="PANTHER" id="PTHR10663">
    <property type="entry name" value="GUANYL-NUCLEOTIDE EXCHANGE FACTOR"/>
    <property type="match status" value="1"/>
</dbReference>
<feature type="compositionally biased region" description="Polar residues" evidence="2">
    <location>
        <begin position="983"/>
        <end position="997"/>
    </location>
</feature>
<comment type="caution">
    <text evidence="4">The sequence shown here is derived from an EMBL/GenBank/DDBJ whole genome shotgun (WGS) entry which is preliminary data.</text>
</comment>
<feature type="domain" description="SEC7" evidence="3">
    <location>
        <begin position="791"/>
        <end position="972"/>
    </location>
</feature>
<dbReference type="Pfam" id="PF15410">
    <property type="entry name" value="PH_9"/>
    <property type="match status" value="1"/>
</dbReference>
<dbReference type="InterPro" id="IPR035999">
    <property type="entry name" value="Sec7_dom_sf"/>
</dbReference>
<feature type="compositionally biased region" description="Low complexity" evidence="2">
    <location>
        <begin position="577"/>
        <end position="592"/>
    </location>
</feature>
<feature type="region of interest" description="Disordered" evidence="2">
    <location>
        <begin position="952"/>
        <end position="1033"/>
    </location>
</feature>
<feature type="compositionally biased region" description="Polar residues" evidence="2">
    <location>
        <begin position="252"/>
        <end position="264"/>
    </location>
</feature>
<feature type="compositionally biased region" description="Polar residues" evidence="2">
    <location>
        <begin position="28"/>
        <end position="39"/>
    </location>
</feature>
<dbReference type="InterPro" id="IPR001849">
    <property type="entry name" value="PH_domain"/>
</dbReference>
<feature type="compositionally biased region" description="Pro residues" evidence="2">
    <location>
        <begin position="109"/>
        <end position="119"/>
    </location>
</feature>
<feature type="compositionally biased region" description="Pro residues" evidence="2">
    <location>
        <begin position="313"/>
        <end position="326"/>
    </location>
</feature>
<gene>
    <name evidence="4" type="ORF">BS47DRAFT_1316033</name>
</gene>
<dbReference type="InterPro" id="IPR000904">
    <property type="entry name" value="Sec7_dom"/>
</dbReference>
<feature type="region of interest" description="Disordered" evidence="2">
    <location>
        <begin position="1372"/>
        <end position="1396"/>
    </location>
</feature>
<feature type="compositionally biased region" description="Polar residues" evidence="2">
    <location>
        <begin position="669"/>
        <end position="684"/>
    </location>
</feature>
<feature type="region of interest" description="Disordered" evidence="2">
    <location>
        <begin position="1"/>
        <end position="264"/>
    </location>
</feature>
<dbReference type="OrthoDB" id="2157641at2759"/>
<organism evidence="4 5">
    <name type="scientific">Hydnum rufescens UP504</name>
    <dbReference type="NCBI Taxonomy" id="1448309"/>
    <lineage>
        <taxon>Eukaryota</taxon>
        <taxon>Fungi</taxon>
        <taxon>Dikarya</taxon>
        <taxon>Basidiomycota</taxon>
        <taxon>Agaricomycotina</taxon>
        <taxon>Agaricomycetes</taxon>
        <taxon>Cantharellales</taxon>
        <taxon>Hydnaceae</taxon>
        <taxon>Hydnum</taxon>
    </lineage>
</organism>
<dbReference type="Gene3D" id="1.10.1000.11">
    <property type="entry name" value="Arf Nucleotide-binding Site Opener,domain 2"/>
    <property type="match status" value="1"/>
</dbReference>
<evidence type="ECO:0000313" key="4">
    <source>
        <dbReference type="EMBL" id="KAF9515523.1"/>
    </source>
</evidence>